<dbReference type="GO" id="GO:0008137">
    <property type="term" value="F:NADH dehydrogenase (ubiquinone) activity"/>
    <property type="evidence" value="ECO:0007669"/>
    <property type="project" value="InterPro"/>
</dbReference>
<evidence type="ECO:0000256" key="8">
    <source>
        <dbReference type="SAM" id="Phobius"/>
    </source>
</evidence>
<evidence type="ECO:0000256" key="5">
    <source>
        <dbReference type="ARBA" id="ARBA00022989"/>
    </source>
</evidence>
<feature type="transmembrane region" description="Helical" evidence="8">
    <location>
        <begin position="6"/>
        <end position="25"/>
    </location>
</feature>
<feature type="transmembrane region" description="Helical" evidence="8">
    <location>
        <begin position="74"/>
        <end position="98"/>
    </location>
</feature>
<dbReference type="Pfam" id="PF00361">
    <property type="entry name" value="Proton_antipo_M"/>
    <property type="match status" value="1"/>
</dbReference>
<dbReference type="InterPro" id="IPR001750">
    <property type="entry name" value="ND/Mrp_TM"/>
</dbReference>
<feature type="transmembrane region" description="Helical" evidence="8">
    <location>
        <begin position="336"/>
        <end position="358"/>
    </location>
</feature>
<name>A0A4R6UYE2_9GAMM</name>
<feature type="transmembrane region" description="Helical" evidence="8">
    <location>
        <begin position="457"/>
        <end position="475"/>
    </location>
</feature>
<dbReference type="EMBL" id="SNYM01000006">
    <property type="protein sequence ID" value="TDQ48644.1"/>
    <property type="molecule type" value="Genomic_DNA"/>
</dbReference>
<feature type="transmembrane region" description="Helical" evidence="8">
    <location>
        <begin position="135"/>
        <end position="155"/>
    </location>
</feature>
<keyword evidence="6 8" id="KW-0472">Membrane</keyword>
<feature type="transmembrane region" description="Helical" evidence="8">
    <location>
        <begin position="308"/>
        <end position="330"/>
    </location>
</feature>
<accession>A0A4R6UYE2</accession>
<feature type="transmembrane region" description="Helical" evidence="8">
    <location>
        <begin position="282"/>
        <end position="301"/>
    </location>
</feature>
<evidence type="ECO:0000256" key="3">
    <source>
        <dbReference type="ARBA" id="ARBA00022475"/>
    </source>
</evidence>
<evidence type="ECO:0000259" key="9">
    <source>
        <dbReference type="Pfam" id="PF00361"/>
    </source>
</evidence>
<keyword evidence="3" id="KW-1003">Cell membrane</keyword>
<organism evidence="10 11">
    <name type="scientific">Permianibacter aggregans</name>
    <dbReference type="NCBI Taxonomy" id="1510150"/>
    <lineage>
        <taxon>Bacteria</taxon>
        <taxon>Pseudomonadati</taxon>
        <taxon>Pseudomonadota</taxon>
        <taxon>Gammaproteobacteria</taxon>
        <taxon>Pseudomonadales</taxon>
        <taxon>Pseudomonadaceae</taxon>
        <taxon>Permianibacter</taxon>
    </lineage>
</organism>
<dbReference type="OrthoDB" id="9768329at2"/>
<feature type="transmembrane region" description="Helical" evidence="8">
    <location>
        <begin position="32"/>
        <end position="54"/>
    </location>
</feature>
<dbReference type="RefSeq" id="WP_133589792.1">
    <property type="nucleotide sequence ID" value="NZ_CP037953.1"/>
</dbReference>
<keyword evidence="4 7" id="KW-0812">Transmembrane</keyword>
<evidence type="ECO:0000256" key="1">
    <source>
        <dbReference type="ARBA" id="ARBA00004651"/>
    </source>
</evidence>
<dbReference type="InterPro" id="IPR050586">
    <property type="entry name" value="CPA3_Na-H_Antiporter_D"/>
</dbReference>
<feature type="transmembrane region" description="Helical" evidence="8">
    <location>
        <begin position="416"/>
        <end position="437"/>
    </location>
</feature>
<feature type="transmembrane region" description="Helical" evidence="8">
    <location>
        <begin position="240"/>
        <end position="262"/>
    </location>
</feature>
<comment type="subcellular location">
    <subcellularLocation>
        <location evidence="1">Cell membrane</location>
        <topology evidence="1">Multi-pass membrane protein</topology>
    </subcellularLocation>
    <subcellularLocation>
        <location evidence="7">Membrane</location>
        <topology evidence="7">Multi-pass membrane protein</topology>
    </subcellularLocation>
</comment>
<comment type="caution">
    <text evidence="10">The sequence shown here is derived from an EMBL/GenBank/DDBJ whole genome shotgun (WGS) entry which is preliminary data.</text>
</comment>
<dbReference type="GO" id="GO:0042773">
    <property type="term" value="P:ATP synthesis coupled electron transport"/>
    <property type="evidence" value="ECO:0007669"/>
    <property type="project" value="InterPro"/>
</dbReference>
<evidence type="ECO:0000256" key="6">
    <source>
        <dbReference type="ARBA" id="ARBA00023136"/>
    </source>
</evidence>
<dbReference type="PANTHER" id="PTHR42703">
    <property type="entry name" value="NADH DEHYDROGENASE"/>
    <property type="match status" value="1"/>
</dbReference>
<evidence type="ECO:0000256" key="2">
    <source>
        <dbReference type="ARBA" id="ARBA00005346"/>
    </source>
</evidence>
<reference evidence="10 11" key="1">
    <citation type="submission" date="2019-03" db="EMBL/GenBank/DDBJ databases">
        <title>Genomic Encyclopedia of Type Strains, Phase IV (KMG-IV): sequencing the most valuable type-strain genomes for metagenomic binning, comparative biology and taxonomic classification.</title>
        <authorList>
            <person name="Goeker M."/>
        </authorList>
    </citation>
    <scope>NUCLEOTIDE SEQUENCE [LARGE SCALE GENOMIC DNA]</scope>
    <source>
        <strain evidence="10 11">DSM 103792</strain>
    </source>
</reference>
<comment type="similarity">
    <text evidence="2">Belongs to the CPA3 antiporters (TC 2.A.63) subunit D family.</text>
</comment>
<evidence type="ECO:0000313" key="10">
    <source>
        <dbReference type="EMBL" id="TDQ48644.1"/>
    </source>
</evidence>
<dbReference type="Proteomes" id="UP000295375">
    <property type="component" value="Unassembled WGS sequence"/>
</dbReference>
<proteinExistence type="inferred from homology"/>
<feature type="transmembrane region" description="Helical" evidence="8">
    <location>
        <begin position="379"/>
        <end position="404"/>
    </location>
</feature>
<feature type="domain" description="NADH:quinone oxidoreductase/Mrp antiporter transmembrane" evidence="9">
    <location>
        <begin position="133"/>
        <end position="422"/>
    </location>
</feature>
<dbReference type="PRINTS" id="PR01437">
    <property type="entry name" value="NUOXDRDTASE4"/>
</dbReference>
<dbReference type="GO" id="GO:0005886">
    <property type="term" value="C:plasma membrane"/>
    <property type="evidence" value="ECO:0007669"/>
    <property type="project" value="UniProtKB-SubCell"/>
</dbReference>
<feature type="transmembrane region" description="Helical" evidence="8">
    <location>
        <begin position="167"/>
        <end position="189"/>
    </location>
</feature>
<feature type="transmembrane region" description="Helical" evidence="8">
    <location>
        <begin position="209"/>
        <end position="228"/>
    </location>
</feature>
<feature type="transmembrane region" description="Helical" evidence="8">
    <location>
        <begin position="110"/>
        <end position="129"/>
    </location>
</feature>
<dbReference type="AlphaFoldDB" id="A0A4R6UYE2"/>
<evidence type="ECO:0000313" key="11">
    <source>
        <dbReference type="Proteomes" id="UP000295375"/>
    </source>
</evidence>
<keyword evidence="5 8" id="KW-1133">Transmembrane helix</keyword>
<dbReference type="PANTHER" id="PTHR42703:SF1">
    <property type="entry name" value="NA(+)_H(+) ANTIPORTER SUBUNIT D1"/>
    <property type="match status" value="1"/>
</dbReference>
<keyword evidence="11" id="KW-1185">Reference proteome</keyword>
<gene>
    <name evidence="10" type="ORF">EV696_10684</name>
</gene>
<sequence length="496" mass="53770">MSFANHVIIFLVAVPLAVAPVISLLRVRHLPWLMACITSLFVFVLSIQLTQSVLHSGDVTYALGSWPAPYGIELRAGALTAMMTVIVSGVSTMALWFGRYGIYVEVGEQRAHYFYAAWMLVLAGLLGIAVTGDAFNVFVFMEISSLATYVLIAGGPDRRALTAVLKYLIMGTIGATFYLIGVGLVYMMTGTLNFADMEIRLADVENLRPVLVAAGFITVGLALKAAIFPLHVWMPNAYTYAPSAVAVFLSACSTKIALFILLKFDFFVFQKNLAGHDVQFSWFLMPLAAIAIIFGSAVAINENNIKRLLGYSSVAQLGYILMGASFVTYLGLSGGILHIFNHALIKATLFMAVACVFYRVRSAELKDFAGIAQKMPWTMAAFVLAGVALIGVPFTAGFTSKWLLIKAALEAGVVGYLLLAVVLIGSLMALVYVWKVVELAYFKPATADLSRVSEAPLMMRIPLWIMVLMTLYFGIDPSYPVRLANAAAVSLLGHLS</sequence>
<protein>
    <submittedName>
        <fullName evidence="10">Multisubunit sodium/proton antiporter MrpD subunit</fullName>
    </submittedName>
</protein>
<dbReference type="InterPro" id="IPR003918">
    <property type="entry name" value="NADH_UbQ_OxRdtase"/>
</dbReference>
<evidence type="ECO:0000256" key="4">
    <source>
        <dbReference type="ARBA" id="ARBA00022692"/>
    </source>
</evidence>
<evidence type="ECO:0000256" key="7">
    <source>
        <dbReference type="RuleBase" id="RU000320"/>
    </source>
</evidence>